<organism evidence="1 2">
    <name type="scientific">Dibothriocephalus latus</name>
    <name type="common">Fish tapeworm</name>
    <name type="synonym">Diphyllobothrium latum</name>
    <dbReference type="NCBI Taxonomy" id="60516"/>
    <lineage>
        <taxon>Eukaryota</taxon>
        <taxon>Metazoa</taxon>
        <taxon>Spiralia</taxon>
        <taxon>Lophotrochozoa</taxon>
        <taxon>Platyhelminthes</taxon>
        <taxon>Cestoda</taxon>
        <taxon>Eucestoda</taxon>
        <taxon>Diphyllobothriidea</taxon>
        <taxon>Diphyllobothriidae</taxon>
        <taxon>Dibothriocephalus</taxon>
    </lineage>
</organism>
<accession>A0A3P7NFX1</accession>
<gene>
    <name evidence="1" type="ORF">DILT_LOCUS18565</name>
</gene>
<keyword evidence="2" id="KW-1185">Reference proteome</keyword>
<dbReference type="AlphaFoldDB" id="A0A3P7NFX1"/>
<reference evidence="1 2" key="1">
    <citation type="submission" date="2018-11" db="EMBL/GenBank/DDBJ databases">
        <authorList>
            <consortium name="Pathogen Informatics"/>
        </authorList>
    </citation>
    <scope>NUCLEOTIDE SEQUENCE [LARGE SCALE GENOMIC DNA]</scope>
</reference>
<sequence length="63" mass="7154">MGAYIGIISDSMDPKLGGIKEKEAALAELMQVHEKINASIQEFQSFERMCRREEEVFTAYIVT</sequence>
<name>A0A3P7NFX1_DIBLA</name>
<dbReference type="EMBL" id="UYRU01101577">
    <property type="protein sequence ID" value="VDN41495.1"/>
    <property type="molecule type" value="Genomic_DNA"/>
</dbReference>
<evidence type="ECO:0000313" key="1">
    <source>
        <dbReference type="EMBL" id="VDN41495.1"/>
    </source>
</evidence>
<dbReference type="Proteomes" id="UP000281553">
    <property type="component" value="Unassembled WGS sequence"/>
</dbReference>
<protein>
    <submittedName>
        <fullName evidence="1">Uncharacterized protein</fullName>
    </submittedName>
</protein>
<proteinExistence type="predicted"/>
<evidence type="ECO:0000313" key="2">
    <source>
        <dbReference type="Proteomes" id="UP000281553"/>
    </source>
</evidence>